<protein>
    <submittedName>
        <fullName evidence="1">Uncharacterized protein</fullName>
    </submittedName>
</protein>
<dbReference type="AlphaFoldDB" id="A0A6C0HEH7"/>
<evidence type="ECO:0000313" key="1">
    <source>
        <dbReference type="EMBL" id="QHT78777.1"/>
    </source>
</evidence>
<sequence length="270" mass="32015">MSDSSFFDDIHKLATKDIVDFVKRIWNGGKVKPINGNYVKYHDPTLAPLASYCTIDETKECYATEKNPLYDVLSTPQDSGLDGYFKELNIDIVDRKAYLPESNNNINVEQNVEKYDEWTPVRIQTIYVCNIYGKEYELPISKFFNNNLDFIKERFFVNFRDHYKLALYPRNDFSLKISDKPRESNFSYFVSSFTSSNGTVKYFETEEYKNLEKEWKKTLLNFKEDDETKKALVNLCFTWDFEDTYKMLEANSRKIIPRELKTPLEKCCYY</sequence>
<dbReference type="EMBL" id="MN739937">
    <property type="protein sequence ID" value="QHT78777.1"/>
    <property type="molecule type" value="Genomic_DNA"/>
</dbReference>
<name>A0A6C0HEH7_9ZZZZ</name>
<accession>A0A6C0HEH7</accession>
<reference evidence="1" key="1">
    <citation type="journal article" date="2020" name="Nature">
        <title>Giant virus diversity and host interactions through global metagenomics.</title>
        <authorList>
            <person name="Schulz F."/>
            <person name="Roux S."/>
            <person name="Paez-Espino D."/>
            <person name="Jungbluth S."/>
            <person name="Walsh D.A."/>
            <person name="Denef V.J."/>
            <person name="McMahon K.D."/>
            <person name="Konstantinidis K.T."/>
            <person name="Eloe-Fadrosh E.A."/>
            <person name="Kyrpides N.C."/>
            <person name="Woyke T."/>
        </authorList>
    </citation>
    <scope>NUCLEOTIDE SEQUENCE</scope>
    <source>
        <strain evidence="1">GVMAG-M-3300023179-92</strain>
    </source>
</reference>
<proteinExistence type="predicted"/>
<organism evidence="1">
    <name type="scientific">viral metagenome</name>
    <dbReference type="NCBI Taxonomy" id="1070528"/>
    <lineage>
        <taxon>unclassified sequences</taxon>
        <taxon>metagenomes</taxon>
        <taxon>organismal metagenomes</taxon>
    </lineage>
</organism>